<keyword evidence="3" id="KW-0949">S-adenosyl-L-methionine</keyword>
<proteinExistence type="predicted"/>
<sequence length="238" mass="26081">MESTAGHVAQELLRQHEGISEPTTFRLLGLDWDLLPGVYAPHLTRSAALYAEWIPYPTGGSLCEIGSGTGYLAVTAAQRGCRYVHATDITSAATENIALNAQRHSVDDRVSVFKGDLFAPLPEGERYDVIFWNSNFVETLDSASGPNTAGTDDLRLAFFDAEYHAHSTFLRDAASRLAPGGRLLLGFTSLGNSAKLTALARDHGWRPKLLRGVSYDTTFGERIHYQLIELLPLAPRHN</sequence>
<keyword evidence="6" id="KW-1185">Reference proteome</keyword>
<organism evidence="5 6">
    <name type="scientific">Nocardiopsis rhodophaea</name>
    <dbReference type="NCBI Taxonomy" id="280238"/>
    <lineage>
        <taxon>Bacteria</taxon>
        <taxon>Bacillati</taxon>
        <taxon>Actinomycetota</taxon>
        <taxon>Actinomycetes</taxon>
        <taxon>Streptosporangiales</taxon>
        <taxon>Nocardiopsidaceae</taxon>
        <taxon>Nocardiopsis</taxon>
    </lineage>
</organism>
<name>A0ABN2TMY7_9ACTN</name>
<dbReference type="Proteomes" id="UP001501585">
    <property type="component" value="Unassembled WGS sequence"/>
</dbReference>
<dbReference type="CDD" id="cd02440">
    <property type="entry name" value="AdoMet_MTases"/>
    <property type="match status" value="1"/>
</dbReference>
<evidence type="ECO:0000256" key="1">
    <source>
        <dbReference type="ARBA" id="ARBA00022603"/>
    </source>
</evidence>
<feature type="domain" description="Methyltransferase small" evidence="4">
    <location>
        <begin position="36"/>
        <end position="140"/>
    </location>
</feature>
<dbReference type="RefSeq" id="WP_344165354.1">
    <property type="nucleotide sequence ID" value="NZ_BAAAPC010000028.1"/>
</dbReference>
<accession>A0ABN2TMY7</accession>
<dbReference type="EMBL" id="BAAAPC010000028">
    <property type="protein sequence ID" value="GAA2014482.1"/>
    <property type="molecule type" value="Genomic_DNA"/>
</dbReference>
<dbReference type="Gene3D" id="3.40.50.150">
    <property type="entry name" value="Vaccinia Virus protein VP39"/>
    <property type="match status" value="1"/>
</dbReference>
<dbReference type="Pfam" id="PF05175">
    <property type="entry name" value="MTS"/>
    <property type="match status" value="1"/>
</dbReference>
<evidence type="ECO:0000313" key="6">
    <source>
        <dbReference type="Proteomes" id="UP001501585"/>
    </source>
</evidence>
<dbReference type="InterPro" id="IPR052190">
    <property type="entry name" value="Euk-Arch_PrmC-MTase"/>
</dbReference>
<dbReference type="InterPro" id="IPR029063">
    <property type="entry name" value="SAM-dependent_MTases_sf"/>
</dbReference>
<dbReference type="SUPFAM" id="SSF53335">
    <property type="entry name" value="S-adenosyl-L-methionine-dependent methyltransferases"/>
    <property type="match status" value="1"/>
</dbReference>
<dbReference type="PANTHER" id="PTHR45875:SF1">
    <property type="entry name" value="METHYLTRANSFERASE N6AMT1"/>
    <property type="match status" value="1"/>
</dbReference>
<evidence type="ECO:0000256" key="2">
    <source>
        <dbReference type="ARBA" id="ARBA00022679"/>
    </source>
</evidence>
<evidence type="ECO:0000259" key="4">
    <source>
        <dbReference type="Pfam" id="PF05175"/>
    </source>
</evidence>
<comment type="caution">
    <text evidence="5">The sequence shown here is derived from an EMBL/GenBank/DDBJ whole genome shotgun (WGS) entry which is preliminary data.</text>
</comment>
<protein>
    <recommendedName>
        <fullName evidence="4">Methyltransferase small domain-containing protein</fullName>
    </recommendedName>
</protein>
<evidence type="ECO:0000313" key="5">
    <source>
        <dbReference type="EMBL" id="GAA2014482.1"/>
    </source>
</evidence>
<gene>
    <name evidence="5" type="ORF">GCM10009799_48480</name>
</gene>
<reference evidence="5 6" key="1">
    <citation type="journal article" date="2019" name="Int. J. Syst. Evol. Microbiol.">
        <title>The Global Catalogue of Microorganisms (GCM) 10K type strain sequencing project: providing services to taxonomists for standard genome sequencing and annotation.</title>
        <authorList>
            <consortium name="The Broad Institute Genomics Platform"/>
            <consortium name="The Broad Institute Genome Sequencing Center for Infectious Disease"/>
            <person name="Wu L."/>
            <person name="Ma J."/>
        </authorList>
    </citation>
    <scope>NUCLEOTIDE SEQUENCE [LARGE SCALE GENOMIC DNA]</scope>
    <source>
        <strain evidence="5 6">JCM 15313</strain>
    </source>
</reference>
<keyword evidence="1" id="KW-0489">Methyltransferase</keyword>
<keyword evidence="2" id="KW-0808">Transferase</keyword>
<dbReference type="InterPro" id="IPR007848">
    <property type="entry name" value="Small_mtfrase_dom"/>
</dbReference>
<evidence type="ECO:0000256" key="3">
    <source>
        <dbReference type="ARBA" id="ARBA00022691"/>
    </source>
</evidence>
<dbReference type="PANTHER" id="PTHR45875">
    <property type="entry name" value="METHYLTRANSFERASE N6AMT1"/>
    <property type="match status" value="1"/>
</dbReference>